<organism evidence="8 9">
    <name type="scientific">Mediterraneibacter butyricigenes</name>
    <dbReference type="NCBI Taxonomy" id="2316025"/>
    <lineage>
        <taxon>Bacteria</taxon>
        <taxon>Bacillati</taxon>
        <taxon>Bacillota</taxon>
        <taxon>Clostridia</taxon>
        <taxon>Lachnospirales</taxon>
        <taxon>Lachnospiraceae</taxon>
        <taxon>Mediterraneibacter</taxon>
    </lineage>
</organism>
<evidence type="ECO:0000256" key="4">
    <source>
        <dbReference type="ARBA" id="ARBA00022679"/>
    </source>
</evidence>
<comment type="caution">
    <text evidence="8">The sequence shown here is derived from an EMBL/GenBank/DDBJ whole genome shotgun (WGS) entry which is preliminary data.</text>
</comment>
<comment type="function">
    <text evidence="6">Specifically methylates the N4 position of cytidine in position 1402 (C1402) of 16S rRNA.</text>
</comment>
<comment type="catalytic activity">
    <reaction evidence="6">
        <text>cytidine(1402) in 16S rRNA + S-adenosyl-L-methionine = N(4)-methylcytidine(1402) in 16S rRNA + S-adenosyl-L-homocysteine + H(+)</text>
        <dbReference type="Rhea" id="RHEA:42928"/>
        <dbReference type="Rhea" id="RHEA-COMP:10286"/>
        <dbReference type="Rhea" id="RHEA-COMP:10287"/>
        <dbReference type="ChEBI" id="CHEBI:15378"/>
        <dbReference type="ChEBI" id="CHEBI:57856"/>
        <dbReference type="ChEBI" id="CHEBI:59789"/>
        <dbReference type="ChEBI" id="CHEBI:74506"/>
        <dbReference type="ChEBI" id="CHEBI:82748"/>
        <dbReference type="EC" id="2.1.1.199"/>
    </reaction>
</comment>
<feature type="binding site" evidence="6">
    <location>
        <position position="138"/>
    </location>
    <ligand>
        <name>S-adenosyl-L-methionine</name>
        <dbReference type="ChEBI" id="CHEBI:59789"/>
    </ligand>
</feature>
<reference evidence="9" key="1">
    <citation type="submission" date="2018-09" db="EMBL/GenBank/DDBJ databases">
        <title>Draft Genome Sequence of Mediterraneibacter sp. KCTC 15684.</title>
        <authorList>
            <person name="Kim J.S."/>
            <person name="Han K.I."/>
            <person name="Suh M.K."/>
            <person name="Lee K.C."/>
            <person name="Eom M.K."/>
            <person name="Lee J.H."/>
            <person name="Park S.H."/>
            <person name="Kang S.W."/>
            <person name="Park J.E."/>
            <person name="Oh B.S."/>
            <person name="Yu S.Y."/>
            <person name="Choi S.H."/>
            <person name="Lee D.H."/>
            <person name="Yoon H."/>
            <person name="Kim B."/>
            <person name="Yang S.J."/>
            <person name="Lee J.S."/>
        </authorList>
    </citation>
    <scope>NUCLEOTIDE SEQUENCE [LARGE SCALE GENOMIC DNA]</scope>
    <source>
        <strain evidence="9">KCTC 15684</strain>
    </source>
</reference>
<dbReference type="Gene3D" id="3.40.50.150">
    <property type="entry name" value="Vaccinia Virus protein VP39"/>
    <property type="match status" value="1"/>
</dbReference>
<dbReference type="GO" id="GO:0005737">
    <property type="term" value="C:cytoplasm"/>
    <property type="evidence" value="ECO:0007669"/>
    <property type="project" value="UniProtKB-SubCell"/>
</dbReference>
<name>A0A391PL12_9FIRM</name>
<dbReference type="InterPro" id="IPR002903">
    <property type="entry name" value="RsmH"/>
</dbReference>
<gene>
    <name evidence="8" type="primary">rsmH_2</name>
    <name evidence="6" type="synonym">rsmH</name>
    <name evidence="8" type="ORF">KGMB01110_20380</name>
</gene>
<feature type="binding site" evidence="6">
    <location>
        <position position="157"/>
    </location>
    <ligand>
        <name>S-adenosyl-L-methionine</name>
        <dbReference type="ChEBI" id="CHEBI:59789"/>
    </ligand>
</feature>
<evidence type="ECO:0000256" key="6">
    <source>
        <dbReference type="HAMAP-Rule" id="MF_01007"/>
    </source>
</evidence>
<keyword evidence="6" id="KW-0963">Cytoplasm</keyword>
<feature type="region of interest" description="Disordered" evidence="7">
    <location>
        <begin position="1"/>
        <end position="20"/>
    </location>
</feature>
<dbReference type="PIRSF" id="PIRSF004486">
    <property type="entry name" value="MraW"/>
    <property type="match status" value="1"/>
</dbReference>
<keyword evidence="4 6" id="KW-0808">Transferase</keyword>
<dbReference type="GO" id="GO:0071424">
    <property type="term" value="F:rRNA (cytosine-N4-)-methyltransferase activity"/>
    <property type="evidence" value="ECO:0007669"/>
    <property type="project" value="UniProtKB-UniRule"/>
</dbReference>
<protein>
    <recommendedName>
        <fullName evidence="6">Ribosomal RNA small subunit methyltransferase H</fullName>
        <ecNumber evidence="6">2.1.1.199</ecNumber>
    </recommendedName>
    <alternativeName>
        <fullName evidence="6">16S rRNA m(4)C1402 methyltransferase</fullName>
    </alternativeName>
    <alternativeName>
        <fullName evidence="6">rRNA (cytosine-N(4)-)-methyltransferase RsmH</fullName>
    </alternativeName>
</protein>
<dbReference type="SUPFAM" id="SSF53335">
    <property type="entry name" value="S-adenosyl-L-methionine-dependent methyltransferases"/>
    <property type="match status" value="1"/>
</dbReference>
<dbReference type="HAMAP" id="MF_01007">
    <property type="entry name" value="16SrRNA_methyltr_H"/>
    <property type="match status" value="1"/>
</dbReference>
<feature type="binding site" evidence="6">
    <location>
        <begin position="88"/>
        <end position="90"/>
    </location>
    <ligand>
        <name>S-adenosyl-L-methionine</name>
        <dbReference type="ChEBI" id="CHEBI:59789"/>
    </ligand>
</feature>
<dbReference type="PANTHER" id="PTHR11265:SF0">
    <property type="entry name" value="12S RRNA N4-METHYLCYTIDINE METHYLTRANSFERASE"/>
    <property type="match status" value="1"/>
</dbReference>
<keyword evidence="9" id="KW-1185">Reference proteome</keyword>
<dbReference type="GO" id="GO:0070475">
    <property type="term" value="P:rRNA base methylation"/>
    <property type="evidence" value="ECO:0007669"/>
    <property type="project" value="UniProtKB-UniRule"/>
</dbReference>
<feature type="binding site" evidence="6">
    <location>
        <position position="108"/>
    </location>
    <ligand>
        <name>S-adenosyl-L-methionine</name>
        <dbReference type="ChEBI" id="CHEBI:59789"/>
    </ligand>
</feature>
<dbReference type="Pfam" id="PF01795">
    <property type="entry name" value="Methyltransf_5"/>
    <property type="match status" value="1"/>
</dbReference>
<evidence type="ECO:0000256" key="5">
    <source>
        <dbReference type="ARBA" id="ARBA00022691"/>
    </source>
</evidence>
<sequence>MAEKDARPTNAEQKEHKRRVRYKGKYPRKFEEKYKELDPEKYQDTIAHVIQKGNTPAGMHISIMVQEILDFLKIQPGETGFDATLGYGGHTKAMLKCLDGKGHIYATDVDPEESAKTKKRLAEQGFGEDILTIRLQNFCTIDEIAKEVGGFDFILADLGVSSMQIDNPKRGFSFKVDGPLDLRLNQEKGLSAAERLDTISREELAGMLYENSDEPYCEELAKAITDEIRKGHRIDTTTKLRRVIEQTLSFLPENKEKKDIVRKTCQRTFQALRIDVNNEFEVLYEFMEKLPDTLKPGGRVAILTFHSGEDKLVKRALKDGYRQGIYSEYAKDVIRPSAKECAQNGRARSTKMRWAVKAK</sequence>
<evidence type="ECO:0000313" key="9">
    <source>
        <dbReference type="Proteomes" id="UP000265643"/>
    </source>
</evidence>
<dbReference type="InterPro" id="IPR023397">
    <property type="entry name" value="SAM-dep_MeTrfase_MraW_recog"/>
</dbReference>
<keyword evidence="2 6" id="KW-0698">rRNA processing</keyword>
<evidence type="ECO:0000256" key="7">
    <source>
        <dbReference type="SAM" id="MobiDB-lite"/>
    </source>
</evidence>
<feature type="binding site" evidence="6">
    <location>
        <position position="164"/>
    </location>
    <ligand>
        <name>S-adenosyl-L-methionine</name>
        <dbReference type="ChEBI" id="CHEBI:59789"/>
    </ligand>
</feature>
<evidence type="ECO:0000256" key="1">
    <source>
        <dbReference type="ARBA" id="ARBA00010396"/>
    </source>
</evidence>
<dbReference type="NCBIfam" id="TIGR00006">
    <property type="entry name" value="16S rRNA (cytosine(1402)-N(4))-methyltransferase RsmH"/>
    <property type="match status" value="1"/>
</dbReference>
<dbReference type="Proteomes" id="UP000265643">
    <property type="component" value="Unassembled WGS sequence"/>
</dbReference>
<comment type="similarity">
    <text evidence="1 6">Belongs to the methyltransferase superfamily. RsmH family.</text>
</comment>
<dbReference type="AlphaFoldDB" id="A0A391PL12"/>
<keyword evidence="3 6" id="KW-0489">Methyltransferase</keyword>
<evidence type="ECO:0000313" key="8">
    <source>
        <dbReference type="EMBL" id="GCA67602.1"/>
    </source>
</evidence>
<evidence type="ECO:0000256" key="3">
    <source>
        <dbReference type="ARBA" id="ARBA00022603"/>
    </source>
</evidence>
<comment type="subcellular location">
    <subcellularLocation>
        <location evidence="6">Cytoplasm</location>
    </subcellularLocation>
</comment>
<accession>A0A391PL12</accession>
<keyword evidence="5 6" id="KW-0949">S-adenosyl-L-methionine</keyword>
<dbReference type="PANTHER" id="PTHR11265">
    <property type="entry name" value="S-ADENOSYL-METHYLTRANSFERASE MRAW"/>
    <property type="match status" value="1"/>
</dbReference>
<dbReference type="EC" id="2.1.1.199" evidence="6"/>
<evidence type="ECO:0000256" key="2">
    <source>
        <dbReference type="ARBA" id="ARBA00022552"/>
    </source>
</evidence>
<dbReference type="EMBL" id="BHGK01000001">
    <property type="protein sequence ID" value="GCA67602.1"/>
    <property type="molecule type" value="Genomic_DNA"/>
</dbReference>
<proteinExistence type="inferred from homology"/>
<feature type="compositionally biased region" description="Basic and acidic residues" evidence="7">
    <location>
        <begin position="1"/>
        <end position="15"/>
    </location>
</feature>
<dbReference type="RefSeq" id="WP_119298208.1">
    <property type="nucleotide sequence ID" value="NZ_BHGK01000001.1"/>
</dbReference>
<dbReference type="Gene3D" id="1.10.150.170">
    <property type="entry name" value="Putative methyltransferase TM0872, insert domain"/>
    <property type="match status" value="1"/>
</dbReference>
<dbReference type="InterPro" id="IPR029063">
    <property type="entry name" value="SAM-dependent_MTases_sf"/>
</dbReference>
<dbReference type="SUPFAM" id="SSF81799">
    <property type="entry name" value="Putative methyltransferase TM0872, insert domain"/>
    <property type="match status" value="1"/>
</dbReference>